<reference evidence="7" key="1">
    <citation type="journal article" date="2019" name="G3 (Bethesda)">
        <title>Genome Assemblies of Two Rare Opportunistic Yeast Pathogens: Diutina rugosa (syn. Candida rugosa) and Trichomonascus ciferrii (syn. Candida ciferrii).</title>
        <authorList>
            <person name="Mixao V."/>
            <person name="Saus E."/>
            <person name="Hansen A.P."/>
            <person name="Lass-Florl C."/>
            <person name="Gabaldon T."/>
        </authorList>
    </citation>
    <scope>NUCLEOTIDE SEQUENCE</scope>
    <source>
        <strain evidence="7">CBS 4856</strain>
    </source>
</reference>
<dbReference type="AlphaFoldDB" id="A0A642UGL3"/>
<feature type="region of interest" description="Disordered" evidence="6">
    <location>
        <begin position="108"/>
        <end position="137"/>
    </location>
</feature>
<evidence type="ECO:0000256" key="4">
    <source>
        <dbReference type="ARBA" id="ARBA00022833"/>
    </source>
</evidence>
<comment type="caution">
    <text evidence="7">The sequence shown here is derived from an EMBL/GenBank/DDBJ whole genome shotgun (WGS) entry which is preliminary data.</text>
</comment>
<accession>A0A642UGL3</accession>
<dbReference type="EMBL" id="SWFS01000542">
    <property type="protein sequence ID" value="KAA8898522.1"/>
    <property type="molecule type" value="Genomic_DNA"/>
</dbReference>
<keyword evidence="4" id="KW-0862">Zinc</keyword>
<dbReference type="Proteomes" id="UP000761534">
    <property type="component" value="Unassembled WGS sequence"/>
</dbReference>
<comment type="subcellular location">
    <subcellularLocation>
        <location evidence="1">Nucleus</location>
    </subcellularLocation>
</comment>
<dbReference type="VEuPathDB" id="FungiDB:TRICI_006537"/>
<keyword evidence="8" id="KW-1185">Reference proteome</keyword>
<organism evidence="7 8">
    <name type="scientific">Trichomonascus ciferrii</name>
    <dbReference type="NCBI Taxonomy" id="44093"/>
    <lineage>
        <taxon>Eukaryota</taxon>
        <taxon>Fungi</taxon>
        <taxon>Dikarya</taxon>
        <taxon>Ascomycota</taxon>
        <taxon>Saccharomycotina</taxon>
        <taxon>Dipodascomycetes</taxon>
        <taxon>Dipodascales</taxon>
        <taxon>Trichomonascaceae</taxon>
        <taxon>Trichomonascus</taxon>
        <taxon>Trichomonascus ciferrii complex</taxon>
    </lineage>
</organism>
<name>A0A642UGL3_9ASCO</name>
<dbReference type="PANTHER" id="PTHR46481">
    <property type="entry name" value="ZINC FINGER BED DOMAIN-CONTAINING PROTEIN 4"/>
    <property type="match status" value="1"/>
</dbReference>
<keyword evidence="5" id="KW-0539">Nucleus</keyword>
<evidence type="ECO:0000256" key="6">
    <source>
        <dbReference type="SAM" id="MobiDB-lite"/>
    </source>
</evidence>
<evidence type="ECO:0000313" key="8">
    <source>
        <dbReference type="Proteomes" id="UP000761534"/>
    </source>
</evidence>
<gene>
    <name evidence="7" type="ORF">TRICI_006537</name>
</gene>
<evidence type="ECO:0000256" key="3">
    <source>
        <dbReference type="ARBA" id="ARBA00022771"/>
    </source>
</evidence>
<keyword evidence="2" id="KW-0479">Metal-binding</keyword>
<dbReference type="GO" id="GO:0005634">
    <property type="term" value="C:nucleus"/>
    <property type="evidence" value="ECO:0007669"/>
    <property type="project" value="UniProtKB-SubCell"/>
</dbReference>
<dbReference type="InterPro" id="IPR052035">
    <property type="entry name" value="ZnF_BED_domain_contain"/>
</dbReference>
<feature type="compositionally biased region" description="Low complexity" evidence="6">
    <location>
        <begin position="110"/>
        <end position="122"/>
    </location>
</feature>
<dbReference type="OrthoDB" id="3257713at2759"/>
<evidence type="ECO:0000256" key="5">
    <source>
        <dbReference type="ARBA" id="ARBA00023242"/>
    </source>
</evidence>
<dbReference type="GO" id="GO:0008270">
    <property type="term" value="F:zinc ion binding"/>
    <property type="evidence" value="ECO:0007669"/>
    <property type="project" value="UniProtKB-KW"/>
</dbReference>
<protein>
    <recommendedName>
        <fullName evidence="9">DUF659 domain-containing protein</fullName>
    </recommendedName>
</protein>
<evidence type="ECO:0008006" key="9">
    <source>
        <dbReference type="Google" id="ProtNLM"/>
    </source>
</evidence>
<evidence type="ECO:0000256" key="2">
    <source>
        <dbReference type="ARBA" id="ARBA00022723"/>
    </source>
</evidence>
<dbReference type="PANTHER" id="PTHR46481:SF10">
    <property type="entry name" value="ZINC FINGER BED DOMAIN-CONTAINING PROTEIN 39"/>
    <property type="match status" value="1"/>
</dbReference>
<keyword evidence="3" id="KW-0863">Zinc-finger</keyword>
<sequence>MGRRSELVEKHTVRVGRANKSEFKVACIHCRGAGIESQFVSRTDAVIRHLNQCQAYQGPLPTLMVTERVNTNLDTNQRGVGDGIDRVAAANDGSAMLLYGGYHGNGNGSGIPAPHAQPPANNNKKRRRSMDPGEEYPGKQWITRMERQILRALVSTGSSFNAVEDVAFRGMLETLCPTLQNYPDLIPTKASLSGRILMEADRSLKADTINEISQSKWVTLTVDCWKNCAQRMILGYVLRTPTGRSLAWEWKDVTNAEHISYDTVVAVARHPDLAAKVAGVVVTDSARRFLSMDDGSSSASILQIGCYDQDIRSMLGDCLLALPGMRDALIFASTVTRLLRDSPNGRQALGRARRELTGGNEQQEKSDEDAMDDDPLRTLLQYNEAVSRGLYILSTQTEMPLFPPNSGSVDDGQFITLIHAACELTGALSDYRRNGSPKLRMVLPAAYRLWTALDEAAHVAGINSQSIQEVKYTINRRLQSWDLRLLILSTIFDPAIKRSIFNPQVISTPTAISICEEAYRRLFSEEPSQSLVASFLQYLQDDAWPFSDHKYDTVALDTFYWSPLVKSDHPELARLALRLESCIVDMVDPEKLFEETGRIHAALRSCDVSAANTCSPERVHREANKDPATLAEFLMNHEQSYGRTGPSLSQEFTFENLFAPPEIPTPPPENGATGSSSLPLLGDHDLAYD</sequence>
<evidence type="ECO:0000256" key="1">
    <source>
        <dbReference type="ARBA" id="ARBA00004123"/>
    </source>
</evidence>
<feature type="region of interest" description="Disordered" evidence="6">
    <location>
        <begin position="658"/>
        <end position="689"/>
    </location>
</feature>
<proteinExistence type="predicted"/>
<feature type="region of interest" description="Disordered" evidence="6">
    <location>
        <begin position="346"/>
        <end position="373"/>
    </location>
</feature>
<evidence type="ECO:0000313" key="7">
    <source>
        <dbReference type="EMBL" id="KAA8898522.1"/>
    </source>
</evidence>